<keyword evidence="7" id="KW-0963">Cytoplasm</keyword>
<evidence type="ECO:0000256" key="3">
    <source>
        <dbReference type="ARBA" id="ARBA00022801"/>
    </source>
</evidence>
<dbReference type="Pfam" id="PF01195">
    <property type="entry name" value="Pept_tRNA_hydro"/>
    <property type="match status" value="1"/>
</dbReference>
<organism evidence="8 9">
    <name type="scientific">Candidatus Polarisedimenticola svalbardensis</name>
    <dbReference type="NCBI Taxonomy" id="2886004"/>
    <lineage>
        <taxon>Bacteria</taxon>
        <taxon>Pseudomonadati</taxon>
        <taxon>Acidobacteriota</taxon>
        <taxon>Candidatus Polarisedimenticolia</taxon>
        <taxon>Candidatus Polarisedimenticolales</taxon>
        <taxon>Candidatus Polarisedimenticolaceae</taxon>
        <taxon>Candidatus Polarisedimenticola</taxon>
    </lineage>
</organism>
<dbReference type="NCBIfam" id="TIGR00447">
    <property type="entry name" value="pth"/>
    <property type="match status" value="1"/>
</dbReference>
<feature type="binding site" evidence="7">
    <location>
        <position position="65"/>
    </location>
    <ligand>
        <name>tRNA</name>
        <dbReference type="ChEBI" id="CHEBI:17843"/>
    </ligand>
</feature>
<dbReference type="GO" id="GO:0000049">
    <property type="term" value="F:tRNA binding"/>
    <property type="evidence" value="ECO:0007669"/>
    <property type="project" value="UniProtKB-UniRule"/>
</dbReference>
<keyword evidence="3 7" id="KW-0378">Hydrolase</keyword>
<keyword evidence="4 7" id="KW-0694">RNA-binding</keyword>
<evidence type="ECO:0000256" key="1">
    <source>
        <dbReference type="ARBA" id="ARBA00013260"/>
    </source>
</evidence>
<comment type="caution">
    <text evidence="8">The sequence shown here is derived from an EMBL/GenBank/DDBJ whole genome shotgun (WGS) entry which is preliminary data.</text>
</comment>
<dbReference type="HAMAP" id="MF_00083">
    <property type="entry name" value="Pept_tRNA_hydro_bact"/>
    <property type="match status" value="1"/>
</dbReference>
<dbReference type="PANTHER" id="PTHR17224">
    <property type="entry name" value="PEPTIDYL-TRNA HYDROLASE"/>
    <property type="match status" value="1"/>
</dbReference>
<feature type="binding site" evidence="7">
    <location>
        <position position="113"/>
    </location>
    <ligand>
        <name>tRNA</name>
        <dbReference type="ChEBI" id="CHEBI:17843"/>
    </ligand>
</feature>
<comment type="function">
    <text evidence="7">Hydrolyzes ribosome-free peptidyl-tRNAs (with 1 or more amino acids incorporated), which drop off the ribosome during protein synthesis, or as a result of ribosome stalling.</text>
</comment>
<evidence type="ECO:0000256" key="5">
    <source>
        <dbReference type="ARBA" id="ARBA00038063"/>
    </source>
</evidence>
<dbReference type="EMBL" id="JACXWD010000001">
    <property type="protein sequence ID" value="MBD3866498.1"/>
    <property type="molecule type" value="Genomic_DNA"/>
</dbReference>
<feature type="binding site" evidence="7">
    <location>
        <position position="67"/>
    </location>
    <ligand>
        <name>tRNA</name>
        <dbReference type="ChEBI" id="CHEBI:17843"/>
    </ligand>
</feature>
<dbReference type="AlphaFoldDB" id="A0A8J6XR62"/>
<feature type="site" description="Stabilizes the basic form of H active site to accept a proton" evidence="7">
    <location>
        <position position="92"/>
    </location>
</feature>
<dbReference type="EC" id="3.1.1.29" evidence="1 7"/>
<feature type="binding site" evidence="7">
    <location>
        <position position="14"/>
    </location>
    <ligand>
        <name>tRNA</name>
        <dbReference type="ChEBI" id="CHEBI:17843"/>
    </ligand>
</feature>
<evidence type="ECO:0000256" key="7">
    <source>
        <dbReference type="HAMAP-Rule" id="MF_00083"/>
    </source>
</evidence>
<comment type="function">
    <text evidence="7">Catalyzes the release of premature peptidyl moieties from peptidyl-tRNA molecules trapped in stalled 50S ribosomal subunits, and thus maintains levels of free tRNAs and 50S ribosomes.</text>
</comment>
<evidence type="ECO:0000256" key="2">
    <source>
        <dbReference type="ARBA" id="ARBA00022555"/>
    </source>
</evidence>
<gene>
    <name evidence="7" type="primary">pth</name>
    <name evidence="8" type="ORF">IFK94_00070</name>
</gene>
<dbReference type="GO" id="GO:0006515">
    <property type="term" value="P:protein quality control for misfolded or incompletely synthesized proteins"/>
    <property type="evidence" value="ECO:0007669"/>
    <property type="project" value="UniProtKB-UniRule"/>
</dbReference>
<feature type="active site" description="Proton acceptor" evidence="7">
    <location>
        <position position="19"/>
    </location>
</feature>
<comment type="subunit">
    <text evidence="7">Monomer.</text>
</comment>
<comment type="similarity">
    <text evidence="5 7">Belongs to the PTH family.</text>
</comment>
<evidence type="ECO:0000256" key="6">
    <source>
        <dbReference type="ARBA" id="ARBA00050038"/>
    </source>
</evidence>
<dbReference type="InterPro" id="IPR001328">
    <property type="entry name" value="Pept_tRNA_hydro"/>
</dbReference>
<dbReference type="InterPro" id="IPR036416">
    <property type="entry name" value="Pept_tRNA_hydro_sf"/>
</dbReference>
<protein>
    <recommendedName>
        <fullName evidence="6 7">Peptidyl-tRNA hydrolase</fullName>
        <shortName evidence="7">Pth</shortName>
        <ecNumber evidence="1 7">3.1.1.29</ecNumber>
    </recommendedName>
</protein>
<dbReference type="PROSITE" id="PS01196">
    <property type="entry name" value="PEPT_TRNA_HYDROL_2"/>
    <property type="match status" value="1"/>
</dbReference>
<dbReference type="PANTHER" id="PTHR17224:SF1">
    <property type="entry name" value="PEPTIDYL-TRNA HYDROLASE"/>
    <property type="match status" value="1"/>
</dbReference>
<dbReference type="GO" id="GO:0005737">
    <property type="term" value="C:cytoplasm"/>
    <property type="evidence" value="ECO:0007669"/>
    <property type="project" value="UniProtKB-SubCell"/>
</dbReference>
<comment type="catalytic activity">
    <reaction evidence="7">
        <text>an N-acyl-L-alpha-aminoacyl-tRNA + H2O = an N-acyl-L-amino acid + a tRNA + H(+)</text>
        <dbReference type="Rhea" id="RHEA:54448"/>
        <dbReference type="Rhea" id="RHEA-COMP:10123"/>
        <dbReference type="Rhea" id="RHEA-COMP:13883"/>
        <dbReference type="ChEBI" id="CHEBI:15377"/>
        <dbReference type="ChEBI" id="CHEBI:15378"/>
        <dbReference type="ChEBI" id="CHEBI:59874"/>
        <dbReference type="ChEBI" id="CHEBI:78442"/>
        <dbReference type="ChEBI" id="CHEBI:138191"/>
        <dbReference type="EC" id="3.1.1.29"/>
    </reaction>
</comment>
<dbReference type="GO" id="GO:0072344">
    <property type="term" value="P:rescue of stalled ribosome"/>
    <property type="evidence" value="ECO:0007669"/>
    <property type="project" value="UniProtKB-UniRule"/>
</dbReference>
<dbReference type="GO" id="GO:0004045">
    <property type="term" value="F:peptidyl-tRNA hydrolase activity"/>
    <property type="evidence" value="ECO:0007669"/>
    <property type="project" value="UniProtKB-UniRule"/>
</dbReference>
<dbReference type="InterPro" id="IPR018171">
    <property type="entry name" value="Pept_tRNA_hydro_CS"/>
</dbReference>
<dbReference type="CDD" id="cd00462">
    <property type="entry name" value="PTH"/>
    <property type="match status" value="1"/>
</dbReference>
<comment type="subcellular location">
    <subcellularLocation>
        <location evidence="7">Cytoplasm</location>
    </subcellularLocation>
</comment>
<dbReference type="SUPFAM" id="SSF53178">
    <property type="entry name" value="Peptidyl-tRNA hydrolase-like"/>
    <property type="match status" value="1"/>
</dbReference>
<keyword evidence="2 7" id="KW-0820">tRNA-binding</keyword>
<proteinExistence type="inferred from homology"/>
<dbReference type="Gene3D" id="3.40.50.1470">
    <property type="entry name" value="Peptidyl-tRNA hydrolase"/>
    <property type="match status" value="1"/>
</dbReference>
<feature type="site" description="Discriminates between blocked and unblocked aminoacyl-tRNA" evidence="7">
    <location>
        <position position="9"/>
    </location>
</feature>
<evidence type="ECO:0000313" key="9">
    <source>
        <dbReference type="Proteomes" id="UP000648239"/>
    </source>
</evidence>
<sequence length="202" mass="21613">MKIVLGLGNPGAVYAGTRHNIGFMVTDRLAAEAGVRFPEHPSREFLAWVAEVPGGGPILAKPATFMNRSGMTAARLAADREVEAENIIVVYDDVNLPYGRIRVRPQGSAGGHNGVRSLVEELGTDAFPRVRLGVQGAGRGDLDLADYVLSEFDREEGGRLDGFIDRGAGAVQAILTNGVAAAMNAFNRPPLDPEEKEIHPDR</sequence>
<name>A0A8J6XR62_9BACT</name>
<evidence type="ECO:0000256" key="4">
    <source>
        <dbReference type="ARBA" id="ARBA00022884"/>
    </source>
</evidence>
<evidence type="ECO:0000313" key="8">
    <source>
        <dbReference type="EMBL" id="MBD3866498.1"/>
    </source>
</evidence>
<dbReference type="Proteomes" id="UP000648239">
    <property type="component" value="Unassembled WGS sequence"/>
</dbReference>
<accession>A0A8J6XR62</accession>
<reference evidence="8 9" key="1">
    <citation type="submission" date="2020-08" db="EMBL/GenBank/DDBJ databases">
        <title>Acidobacteriota in marine sediments use diverse sulfur dissimilation pathways.</title>
        <authorList>
            <person name="Wasmund K."/>
        </authorList>
    </citation>
    <scope>NUCLEOTIDE SEQUENCE [LARGE SCALE GENOMIC DNA]</scope>
    <source>
        <strain evidence="8">MAG AM4</strain>
    </source>
</reference>